<evidence type="ECO:0000313" key="2">
    <source>
        <dbReference type="Proteomes" id="UP000316181"/>
    </source>
</evidence>
<protein>
    <submittedName>
        <fullName evidence="1">DoxX-like protein</fullName>
    </submittedName>
</protein>
<keyword evidence="2" id="KW-1185">Reference proteome</keyword>
<organism evidence="1 2">
    <name type="scientific">Rarobacter incanus</name>
    <dbReference type="NCBI Taxonomy" id="153494"/>
    <lineage>
        <taxon>Bacteria</taxon>
        <taxon>Bacillati</taxon>
        <taxon>Actinomycetota</taxon>
        <taxon>Actinomycetes</taxon>
        <taxon>Micrococcales</taxon>
        <taxon>Rarobacteraceae</taxon>
        <taxon>Rarobacter</taxon>
    </lineage>
</organism>
<sequence length="151" mass="15654">MAALGFLARALVSVPFIVDSAQALKNSDEHSARAAMFATHCPLAEHAPTLTPGQWKLAVRGHAVATIVCSLGLVGGKAPRLHALMLAALTAPRVAISMPRKDSGTPFAAGTATPWKSLASSLGQVGAALAIAADRHGKPSRQWLHEHQSDA</sequence>
<dbReference type="Proteomes" id="UP000316181">
    <property type="component" value="Unassembled WGS sequence"/>
</dbReference>
<dbReference type="OrthoDB" id="329282at2"/>
<proteinExistence type="predicted"/>
<name>A0A542SPK3_9MICO</name>
<dbReference type="AlphaFoldDB" id="A0A542SPK3"/>
<dbReference type="RefSeq" id="WP_142111502.1">
    <property type="nucleotide sequence ID" value="NZ_BAAATB010000002.1"/>
</dbReference>
<reference evidence="1 2" key="1">
    <citation type="submission" date="2019-06" db="EMBL/GenBank/DDBJ databases">
        <title>Sequencing the genomes of 1000 actinobacteria strains.</title>
        <authorList>
            <person name="Klenk H.-P."/>
        </authorList>
    </citation>
    <scope>NUCLEOTIDE SEQUENCE [LARGE SCALE GENOMIC DNA]</scope>
    <source>
        <strain evidence="1 2">DSM 10596</strain>
    </source>
</reference>
<accession>A0A542SPK3</accession>
<dbReference type="EMBL" id="VFNV01000001">
    <property type="protein sequence ID" value="TQK76187.1"/>
    <property type="molecule type" value="Genomic_DNA"/>
</dbReference>
<evidence type="ECO:0000313" key="1">
    <source>
        <dbReference type="EMBL" id="TQK76187.1"/>
    </source>
</evidence>
<gene>
    <name evidence="1" type="ORF">FB389_0847</name>
</gene>
<comment type="caution">
    <text evidence="1">The sequence shown here is derived from an EMBL/GenBank/DDBJ whole genome shotgun (WGS) entry which is preliminary data.</text>
</comment>